<organism evidence="1 2">
    <name type="scientific">Chloebia gouldiae</name>
    <name type="common">Gouldian finch</name>
    <name type="synonym">Erythrura gouldiae</name>
    <dbReference type="NCBI Taxonomy" id="44316"/>
    <lineage>
        <taxon>Eukaryota</taxon>
        <taxon>Metazoa</taxon>
        <taxon>Chordata</taxon>
        <taxon>Craniata</taxon>
        <taxon>Vertebrata</taxon>
        <taxon>Euteleostomi</taxon>
        <taxon>Archelosauria</taxon>
        <taxon>Archosauria</taxon>
        <taxon>Dinosauria</taxon>
        <taxon>Saurischia</taxon>
        <taxon>Theropoda</taxon>
        <taxon>Coelurosauria</taxon>
        <taxon>Aves</taxon>
        <taxon>Neognathae</taxon>
        <taxon>Neoaves</taxon>
        <taxon>Telluraves</taxon>
        <taxon>Australaves</taxon>
        <taxon>Passeriformes</taxon>
        <taxon>Passeroidea</taxon>
        <taxon>Passeridae</taxon>
        <taxon>Chloebia</taxon>
    </lineage>
</organism>
<reference evidence="1 2" key="1">
    <citation type="journal article" date="2018" name="Proc. R. Soc. B">
        <title>A non-coding region near Follistatin controls head colour polymorphism in the Gouldian finch.</title>
        <authorList>
            <person name="Toomey M.B."/>
            <person name="Marques C.I."/>
            <person name="Andrade P."/>
            <person name="Araujo P.M."/>
            <person name="Sabatino S."/>
            <person name="Gazda M.A."/>
            <person name="Afonso S."/>
            <person name="Lopes R.J."/>
            <person name="Corbo J.C."/>
            <person name="Carneiro M."/>
        </authorList>
    </citation>
    <scope>NUCLEOTIDE SEQUENCE [LARGE SCALE GENOMIC DNA]</scope>
    <source>
        <strain evidence="1">Red01</strain>
        <tissue evidence="1">Muscle</tissue>
    </source>
</reference>
<accession>A0A3L8SI58</accession>
<comment type="caution">
    <text evidence="1">The sequence shown here is derived from an EMBL/GenBank/DDBJ whole genome shotgun (WGS) entry which is preliminary data.</text>
</comment>
<evidence type="ECO:0000313" key="1">
    <source>
        <dbReference type="EMBL" id="RLW02424.1"/>
    </source>
</evidence>
<name>A0A3L8SI58_CHLGU</name>
<dbReference type="EMBL" id="QUSF01000018">
    <property type="protein sequence ID" value="RLW02424.1"/>
    <property type="molecule type" value="Genomic_DNA"/>
</dbReference>
<protein>
    <submittedName>
        <fullName evidence="1">Uncharacterized protein</fullName>
    </submittedName>
</protein>
<proteinExistence type="predicted"/>
<gene>
    <name evidence="1" type="ORF">DV515_00007138</name>
</gene>
<sequence>MSARRVERRSRSTLQSHLQGLWDRSTYLSSVSSENRRAGRELRLFLLRLGFLSLPCSASSVQTVAKPPNILYAQQIPQSVEVGWQLPCEDFGCGRPNFLMGAQVAAALGVEAVQWYTNTQHCGEQNLCWGLSAGPRERPQQCPVVLQCPVLLCKKCSALLQLPELLLQSLPHHAADKEPPRGEEAGARHSMWCKEGADVKVSQWERGRYERADCWWRYSPEGKRKKGARNSGGLRGE</sequence>
<dbReference type="Proteomes" id="UP000276834">
    <property type="component" value="Unassembled WGS sequence"/>
</dbReference>
<evidence type="ECO:0000313" key="2">
    <source>
        <dbReference type="Proteomes" id="UP000276834"/>
    </source>
</evidence>
<keyword evidence="2" id="KW-1185">Reference proteome</keyword>
<dbReference type="AlphaFoldDB" id="A0A3L8SI58"/>